<comment type="caution">
    <text evidence="10">The sequence shown here is derived from an EMBL/GenBank/DDBJ whole genome shotgun (WGS) entry which is preliminary data.</text>
</comment>
<accession>A0A1A6GFQ2</accession>
<organism evidence="10 11">
    <name type="scientific">Neotoma lepida</name>
    <name type="common">Desert woodrat</name>
    <dbReference type="NCBI Taxonomy" id="56216"/>
    <lineage>
        <taxon>Eukaryota</taxon>
        <taxon>Metazoa</taxon>
        <taxon>Chordata</taxon>
        <taxon>Craniata</taxon>
        <taxon>Vertebrata</taxon>
        <taxon>Euteleostomi</taxon>
        <taxon>Mammalia</taxon>
        <taxon>Eutheria</taxon>
        <taxon>Euarchontoglires</taxon>
        <taxon>Glires</taxon>
        <taxon>Rodentia</taxon>
        <taxon>Myomorpha</taxon>
        <taxon>Muroidea</taxon>
        <taxon>Cricetidae</taxon>
        <taxon>Neotominae</taxon>
        <taxon>Neotoma</taxon>
    </lineage>
</organism>
<proteinExistence type="inferred from homology"/>
<comment type="catalytic activity">
    <reaction evidence="8">
        <text>D-glyceraldehyde 3-phosphate + phosphate + NAD(+) = (2R)-3-phospho-glyceroyl phosphate + NADH + H(+)</text>
        <dbReference type="Rhea" id="RHEA:10300"/>
        <dbReference type="ChEBI" id="CHEBI:15378"/>
        <dbReference type="ChEBI" id="CHEBI:43474"/>
        <dbReference type="ChEBI" id="CHEBI:57540"/>
        <dbReference type="ChEBI" id="CHEBI:57604"/>
        <dbReference type="ChEBI" id="CHEBI:57945"/>
        <dbReference type="ChEBI" id="CHEBI:59776"/>
        <dbReference type="EC" id="1.2.1.12"/>
    </reaction>
</comment>
<keyword evidence="7" id="KW-0324">Glycolysis</keyword>
<dbReference type="SUPFAM" id="SSF51735">
    <property type="entry name" value="NAD(P)-binding Rossmann-fold domains"/>
    <property type="match status" value="1"/>
</dbReference>
<evidence type="ECO:0000256" key="1">
    <source>
        <dbReference type="ARBA" id="ARBA00004869"/>
    </source>
</evidence>
<dbReference type="GO" id="GO:0051287">
    <property type="term" value="F:NAD binding"/>
    <property type="evidence" value="ECO:0007669"/>
    <property type="project" value="InterPro"/>
</dbReference>
<dbReference type="Proteomes" id="UP000092124">
    <property type="component" value="Unassembled WGS sequence"/>
</dbReference>
<dbReference type="Gene3D" id="3.40.50.720">
    <property type="entry name" value="NAD(P)-binding Rossmann-like Domain"/>
    <property type="match status" value="1"/>
</dbReference>
<evidence type="ECO:0000256" key="3">
    <source>
        <dbReference type="ARBA" id="ARBA00013119"/>
    </source>
</evidence>
<dbReference type="AlphaFoldDB" id="A0A1A6GFQ2"/>
<dbReference type="OrthoDB" id="10560277at2759"/>
<dbReference type="GO" id="GO:0004365">
    <property type="term" value="F:glyceraldehyde-3-phosphate dehydrogenase (NAD+) (phosphorylating) activity"/>
    <property type="evidence" value="ECO:0007669"/>
    <property type="project" value="UniProtKB-EC"/>
</dbReference>
<evidence type="ECO:0000256" key="6">
    <source>
        <dbReference type="ARBA" id="ARBA00023027"/>
    </source>
</evidence>
<dbReference type="EMBL" id="LZPO01097366">
    <property type="protein sequence ID" value="OBS64127.1"/>
    <property type="molecule type" value="Genomic_DNA"/>
</dbReference>
<evidence type="ECO:0000256" key="7">
    <source>
        <dbReference type="ARBA" id="ARBA00023152"/>
    </source>
</evidence>
<dbReference type="EC" id="1.2.1.12" evidence="3"/>
<evidence type="ECO:0000256" key="4">
    <source>
        <dbReference type="ARBA" id="ARBA00022490"/>
    </source>
</evidence>
<evidence type="ECO:0000259" key="9">
    <source>
        <dbReference type="Pfam" id="PF00044"/>
    </source>
</evidence>
<sequence>MIELYMAQHQLKYWKSITIFQEQDPTNIKWSDAGVKYVVESTGVFITMEKTRCIDVDLTCCLKKAAKYNDIKKIVK</sequence>
<name>A0A1A6GFQ2_NEOLE</name>
<protein>
    <recommendedName>
        <fullName evidence="3">glyceraldehyde-3-phosphate dehydrogenase (phosphorylating)</fullName>
        <ecNumber evidence="3">1.2.1.12</ecNumber>
    </recommendedName>
</protein>
<keyword evidence="5" id="KW-0560">Oxidoreductase</keyword>
<dbReference type="Pfam" id="PF00044">
    <property type="entry name" value="Gp_dh_N"/>
    <property type="match status" value="1"/>
</dbReference>
<dbReference type="InterPro" id="IPR036291">
    <property type="entry name" value="NAD(P)-bd_dom_sf"/>
</dbReference>
<dbReference type="PANTHER" id="PTHR10836">
    <property type="entry name" value="GLYCERALDEHYDE 3-PHOSPHATE DEHYDROGENASE"/>
    <property type="match status" value="1"/>
</dbReference>
<keyword evidence="11" id="KW-1185">Reference proteome</keyword>
<dbReference type="InterPro" id="IPR020828">
    <property type="entry name" value="GlycerAld_3-P_DH_NAD(P)-bd"/>
</dbReference>
<evidence type="ECO:0000313" key="10">
    <source>
        <dbReference type="EMBL" id="OBS64127.1"/>
    </source>
</evidence>
<feature type="domain" description="Glyceraldehyde 3-phosphate dehydrogenase NAD(P) binding" evidence="9">
    <location>
        <begin position="15"/>
        <end position="47"/>
    </location>
</feature>
<keyword evidence="6" id="KW-0520">NAD</keyword>
<dbReference type="GO" id="GO:0005829">
    <property type="term" value="C:cytosol"/>
    <property type="evidence" value="ECO:0007669"/>
    <property type="project" value="TreeGrafter"/>
</dbReference>
<reference evidence="10 11" key="1">
    <citation type="submission" date="2016-06" db="EMBL/GenBank/DDBJ databases">
        <title>The Draft Genome Sequence and Annotation of the Desert Woodrat Neotoma lepida.</title>
        <authorList>
            <person name="Campbell M."/>
            <person name="Oakeson K.F."/>
            <person name="Yandell M."/>
            <person name="Halpert J.R."/>
            <person name="Dearing D."/>
        </authorList>
    </citation>
    <scope>NUCLEOTIDE SEQUENCE [LARGE SCALE GENOMIC DNA]</scope>
    <source>
        <strain evidence="10">417</strain>
        <tissue evidence="10">Liver</tissue>
    </source>
</reference>
<dbReference type="PANTHER" id="PTHR10836:SF111">
    <property type="entry name" value="GLYCERALDEHYDE-3-PHOSPHATE DEHYDROGENASE"/>
    <property type="match status" value="1"/>
</dbReference>
<evidence type="ECO:0000256" key="5">
    <source>
        <dbReference type="ARBA" id="ARBA00023002"/>
    </source>
</evidence>
<comment type="similarity">
    <text evidence="2">Belongs to the glyceraldehyde-3-phosphate dehydrogenase family.</text>
</comment>
<gene>
    <name evidence="10" type="ORF">A6R68_07334</name>
</gene>
<evidence type="ECO:0000256" key="8">
    <source>
        <dbReference type="ARBA" id="ARBA00047698"/>
    </source>
</evidence>
<evidence type="ECO:0000313" key="11">
    <source>
        <dbReference type="Proteomes" id="UP000092124"/>
    </source>
</evidence>
<dbReference type="GO" id="GO:0006096">
    <property type="term" value="P:glycolytic process"/>
    <property type="evidence" value="ECO:0007669"/>
    <property type="project" value="UniProtKB-KW"/>
</dbReference>
<evidence type="ECO:0000256" key="2">
    <source>
        <dbReference type="ARBA" id="ARBA00007406"/>
    </source>
</evidence>
<dbReference type="InterPro" id="IPR020831">
    <property type="entry name" value="GlycerAld/Erythrose_P_DH"/>
</dbReference>
<comment type="pathway">
    <text evidence="1">Carbohydrate degradation; glycolysis; pyruvate from D-glyceraldehyde 3-phosphate: step 1/5.</text>
</comment>
<dbReference type="STRING" id="56216.A0A1A6GFQ2"/>
<keyword evidence="4" id="KW-0963">Cytoplasm</keyword>